<dbReference type="Proteomes" id="UP000198852">
    <property type="component" value="Unassembled WGS sequence"/>
</dbReference>
<proteinExistence type="predicted"/>
<keyword evidence="4" id="KW-1185">Reference proteome</keyword>
<sequence length="204" mass="21178">MRGTAVRVRTWSAATTVAAALLVLTGCTVDGPDPAPEPSSAPAADDEVKLPPRPGDLPVAGKQDDDVCTWLTAEQQRSLQIGGGQPVIKHGDNYNGCGFLGDTGAARFAIGVRIVPEPIELFLDKINSSPGSRQVYALNGFSAVQSQIGGGESLGCDAFIDAAQGQTVWVNMQLQTPGAMNADQMCEKAQTAAHSVVTTVQAQS</sequence>
<organism evidence="3 4">
    <name type="scientific">Saccharopolyspora flava</name>
    <dbReference type="NCBI Taxonomy" id="95161"/>
    <lineage>
        <taxon>Bacteria</taxon>
        <taxon>Bacillati</taxon>
        <taxon>Actinomycetota</taxon>
        <taxon>Actinomycetes</taxon>
        <taxon>Pseudonocardiales</taxon>
        <taxon>Pseudonocardiaceae</taxon>
        <taxon>Saccharopolyspora</taxon>
    </lineage>
</organism>
<dbReference type="OrthoDB" id="3682188at2"/>
<feature type="region of interest" description="Disordered" evidence="1">
    <location>
        <begin position="31"/>
        <end position="62"/>
    </location>
</feature>
<name>A0A1I6P835_9PSEU</name>
<dbReference type="InterPro" id="IPR024520">
    <property type="entry name" value="DUF3558"/>
</dbReference>
<evidence type="ECO:0000256" key="1">
    <source>
        <dbReference type="SAM" id="MobiDB-lite"/>
    </source>
</evidence>
<protein>
    <recommendedName>
        <fullName evidence="5">DUF3558 domain-containing protein</fullName>
    </recommendedName>
</protein>
<evidence type="ECO:0000256" key="2">
    <source>
        <dbReference type="SAM" id="SignalP"/>
    </source>
</evidence>
<dbReference type="AlphaFoldDB" id="A0A1I6P835"/>
<dbReference type="PROSITE" id="PS51257">
    <property type="entry name" value="PROKAR_LIPOPROTEIN"/>
    <property type="match status" value="1"/>
</dbReference>
<dbReference type="STRING" id="95161.SAMN05660874_00538"/>
<feature type="signal peptide" evidence="2">
    <location>
        <begin position="1"/>
        <end position="19"/>
    </location>
</feature>
<feature type="chain" id="PRO_5011717065" description="DUF3558 domain-containing protein" evidence="2">
    <location>
        <begin position="20"/>
        <end position="204"/>
    </location>
</feature>
<evidence type="ECO:0008006" key="5">
    <source>
        <dbReference type="Google" id="ProtNLM"/>
    </source>
</evidence>
<dbReference type="EMBL" id="FOZX01000001">
    <property type="protein sequence ID" value="SFS36326.1"/>
    <property type="molecule type" value="Genomic_DNA"/>
</dbReference>
<gene>
    <name evidence="3" type="ORF">SAMN05660874_00538</name>
</gene>
<reference evidence="4" key="1">
    <citation type="submission" date="2016-10" db="EMBL/GenBank/DDBJ databases">
        <authorList>
            <person name="Varghese N."/>
            <person name="Submissions S."/>
        </authorList>
    </citation>
    <scope>NUCLEOTIDE SEQUENCE [LARGE SCALE GENOMIC DNA]</scope>
    <source>
        <strain evidence="4">DSM 44771</strain>
    </source>
</reference>
<evidence type="ECO:0000313" key="3">
    <source>
        <dbReference type="EMBL" id="SFS36326.1"/>
    </source>
</evidence>
<accession>A0A1I6P835</accession>
<dbReference type="Pfam" id="PF12079">
    <property type="entry name" value="DUF3558"/>
    <property type="match status" value="1"/>
</dbReference>
<keyword evidence="2" id="KW-0732">Signal</keyword>
<evidence type="ECO:0000313" key="4">
    <source>
        <dbReference type="Proteomes" id="UP000198852"/>
    </source>
</evidence>